<dbReference type="CDD" id="cd02440">
    <property type="entry name" value="AdoMet_MTases"/>
    <property type="match status" value="1"/>
</dbReference>
<dbReference type="GO" id="GO:0008757">
    <property type="term" value="F:S-adenosylmethionine-dependent methyltransferase activity"/>
    <property type="evidence" value="ECO:0007669"/>
    <property type="project" value="InterPro"/>
</dbReference>
<dbReference type="InterPro" id="IPR013216">
    <property type="entry name" value="Methyltransf_11"/>
</dbReference>
<dbReference type="GeneID" id="19975596"/>
<evidence type="ECO:0000259" key="1">
    <source>
        <dbReference type="Pfam" id="PF08241"/>
    </source>
</evidence>
<dbReference type="RefSeq" id="XP_008720798.1">
    <property type="nucleotide sequence ID" value="XM_008722576.1"/>
</dbReference>
<organism evidence="2 3">
    <name type="scientific">Cyphellophora europaea (strain CBS 101466)</name>
    <name type="common">Phialophora europaea</name>
    <dbReference type="NCBI Taxonomy" id="1220924"/>
    <lineage>
        <taxon>Eukaryota</taxon>
        <taxon>Fungi</taxon>
        <taxon>Dikarya</taxon>
        <taxon>Ascomycota</taxon>
        <taxon>Pezizomycotina</taxon>
        <taxon>Eurotiomycetes</taxon>
        <taxon>Chaetothyriomycetidae</taxon>
        <taxon>Chaetothyriales</taxon>
        <taxon>Cyphellophoraceae</taxon>
        <taxon>Cyphellophora</taxon>
    </lineage>
</organism>
<accession>W2RL94</accession>
<gene>
    <name evidence="2" type="ORF">HMPREF1541_08257</name>
</gene>
<dbReference type="Gene3D" id="3.40.50.150">
    <property type="entry name" value="Vaccinia Virus protein VP39"/>
    <property type="match status" value="1"/>
</dbReference>
<dbReference type="OrthoDB" id="2013972at2759"/>
<dbReference type="Pfam" id="PF08241">
    <property type="entry name" value="Methyltransf_11"/>
    <property type="match status" value="1"/>
</dbReference>
<dbReference type="VEuPathDB" id="FungiDB:HMPREF1541_08257"/>
<proteinExistence type="predicted"/>
<dbReference type="AlphaFoldDB" id="W2RL94"/>
<sequence length="286" mass="31176">MNAPESSNPFKPTQALAPTPQMYKEMTADAMDNMAKASLSLIPKISSGAVVHDNGCGVGAGTGAMLAVSEPSATISVKATDVDDRALAMYENKAAENGWPAEASRMDANALTFPDKTFTHSLMNAVVFVLPNDGIDAVKEIYRTLKPGGIAIINSIARAPNIVPIQQTAIKTRPEGTPLPRQGTEKWNAPDFLQSVIEKGGFHRERIRMEQVSYTSFTKTDFTRFATMLWSFVGGTSSAGWLQSDEDRWDEAIEVLKQELLKAKGFKLRDDGEEFEFLLNVAIATK</sequence>
<evidence type="ECO:0000313" key="2">
    <source>
        <dbReference type="EMBL" id="ETN37266.1"/>
    </source>
</evidence>
<dbReference type="eggNOG" id="ENOG502S9N5">
    <property type="taxonomic scope" value="Eukaryota"/>
</dbReference>
<dbReference type="STRING" id="1220924.W2RL94"/>
<dbReference type="Proteomes" id="UP000030752">
    <property type="component" value="Unassembled WGS sequence"/>
</dbReference>
<dbReference type="InterPro" id="IPR029063">
    <property type="entry name" value="SAM-dependent_MTases_sf"/>
</dbReference>
<evidence type="ECO:0000313" key="3">
    <source>
        <dbReference type="Proteomes" id="UP000030752"/>
    </source>
</evidence>
<keyword evidence="3" id="KW-1185">Reference proteome</keyword>
<dbReference type="SUPFAM" id="SSF53335">
    <property type="entry name" value="S-adenosyl-L-methionine-dependent methyltransferases"/>
    <property type="match status" value="1"/>
</dbReference>
<dbReference type="EMBL" id="KB822724">
    <property type="protein sequence ID" value="ETN37266.1"/>
    <property type="molecule type" value="Genomic_DNA"/>
</dbReference>
<dbReference type="HOGENOM" id="CLU_065416_2_2_1"/>
<dbReference type="InParanoid" id="W2RL94"/>
<name>W2RL94_CYPE1</name>
<reference evidence="2 3" key="1">
    <citation type="submission" date="2013-03" db="EMBL/GenBank/DDBJ databases">
        <title>The Genome Sequence of Phialophora europaea CBS 101466.</title>
        <authorList>
            <consortium name="The Broad Institute Genomics Platform"/>
            <person name="Cuomo C."/>
            <person name="de Hoog S."/>
            <person name="Gorbushina A."/>
            <person name="Walker B."/>
            <person name="Young S.K."/>
            <person name="Zeng Q."/>
            <person name="Gargeya S."/>
            <person name="Fitzgerald M."/>
            <person name="Haas B."/>
            <person name="Abouelleil A."/>
            <person name="Allen A.W."/>
            <person name="Alvarado L."/>
            <person name="Arachchi H.M."/>
            <person name="Berlin A.M."/>
            <person name="Chapman S.B."/>
            <person name="Gainer-Dewar J."/>
            <person name="Goldberg J."/>
            <person name="Griggs A."/>
            <person name="Gujja S."/>
            <person name="Hansen M."/>
            <person name="Howarth C."/>
            <person name="Imamovic A."/>
            <person name="Ireland A."/>
            <person name="Larimer J."/>
            <person name="McCowan C."/>
            <person name="Murphy C."/>
            <person name="Pearson M."/>
            <person name="Poon T.W."/>
            <person name="Priest M."/>
            <person name="Roberts A."/>
            <person name="Saif S."/>
            <person name="Shea T."/>
            <person name="Sisk P."/>
            <person name="Sykes S."/>
            <person name="Wortman J."/>
            <person name="Nusbaum C."/>
            <person name="Birren B."/>
        </authorList>
    </citation>
    <scope>NUCLEOTIDE SEQUENCE [LARGE SCALE GENOMIC DNA]</scope>
    <source>
        <strain evidence="2 3">CBS 101466</strain>
    </source>
</reference>
<feature type="domain" description="Methyltransferase type 11" evidence="1">
    <location>
        <begin position="58"/>
        <end position="153"/>
    </location>
</feature>
<protein>
    <recommendedName>
        <fullName evidence="1">Methyltransferase type 11 domain-containing protein</fullName>
    </recommendedName>
</protein>